<dbReference type="Proteomes" id="UP000252124">
    <property type="component" value="Unassembled WGS sequence"/>
</dbReference>
<dbReference type="Gene3D" id="3.40.50.300">
    <property type="entry name" value="P-loop containing nucleotide triphosphate hydrolases"/>
    <property type="match status" value="1"/>
</dbReference>
<evidence type="ECO:0000313" key="2">
    <source>
        <dbReference type="EMBL" id="RBP18464.1"/>
    </source>
</evidence>
<reference evidence="2 3" key="1">
    <citation type="submission" date="2018-06" db="EMBL/GenBank/DDBJ databases">
        <title>Genomic Encyclopedia of Type Strains, Phase III (KMG-III): the genomes of soil and plant-associated and newly described type strains.</title>
        <authorList>
            <person name="Whitman W."/>
        </authorList>
    </citation>
    <scope>NUCLEOTIDE SEQUENCE [LARGE SCALE GENOMIC DNA]</scope>
    <source>
        <strain evidence="2 3">CECT 7342</strain>
    </source>
</reference>
<keyword evidence="3" id="KW-1185">Reference proteome</keyword>
<accession>A0ABX9G725</accession>
<proteinExistence type="predicted"/>
<comment type="caution">
    <text evidence="2">The sequence shown here is derived from an EMBL/GenBank/DDBJ whole genome shotgun (WGS) entry which is preliminary data.</text>
</comment>
<gene>
    <name evidence="2" type="ORF">DFP87_1062</name>
</gene>
<name>A0ABX9G725_9BURK</name>
<feature type="domain" description="KAP NTPase" evidence="1">
    <location>
        <begin position="48"/>
        <end position="369"/>
    </location>
</feature>
<dbReference type="InterPro" id="IPR011646">
    <property type="entry name" value="KAP_P-loop"/>
</dbReference>
<protein>
    <submittedName>
        <fullName evidence="2">KAP-like P-loop ATPase</fullName>
    </submittedName>
</protein>
<dbReference type="EMBL" id="QNRM01000006">
    <property type="protein sequence ID" value="RBP18464.1"/>
    <property type="molecule type" value="Genomic_DNA"/>
</dbReference>
<evidence type="ECO:0000313" key="3">
    <source>
        <dbReference type="Proteomes" id="UP000252124"/>
    </source>
</evidence>
<evidence type="ECO:0000259" key="1">
    <source>
        <dbReference type="Pfam" id="PF07693"/>
    </source>
</evidence>
<organism evidence="2 3">
    <name type="scientific">Achromobacter marplatensis</name>
    <dbReference type="NCBI Taxonomy" id="470868"/>
    <lineage>
        <taxon>Bacteria</taxon>
        <taxon>Pseudomonadati</taxon>
        <taxon>Pseudomonadota</taxon>
        <taxon>Betaproteobacteria</taxon>
        <taxon>Burkholderiales</taxon>
        <taxon>Alcaligenaceae</taxon>
        <taxon>Achromobacter</taxon>
    </lineage>
</organism>
<dbReference type="Pfam" id="PF07693">
    <property type="entry name" value="KAP_NTPase"/>
    <property type="match status" value="1"/>
</dbReference>
<dbReference type="InterPro" id="IPR027417">
    <property type="entry name" value="P-loop_NTPase"/>
</dbReference>
<sequence>MGGWVCAFRQRCGWNKTGSKAERLESQRDTDIGTDVPIRTSSEDRLRRSDYAKRIATVLAELSPSEGRVFAIRGGWGYGKSSLKNLIIEQLDDPQNAVDRLDFNPWQWGGGDSIARALFSQIADRLGGEHSTKALDRADALRRYGAILTGVAAPIKSASNSTLISTALTSASVVAIGTAVGFSLPSAAVLASGLAAIAFAAPLVGRVLAYFGRDRRGESLDQVREALERQLRDLDRPLIVFVDDIDRLEPEQIRMLLRQVKANANLPNIVFVLLFQPSIVEAALKDIAGGDGRAFLEKIVQTNFDLPAVPVSTVHRLFGETLGVLAGAHATEQNGFSETRWGNVFIGSIQPLLSNMRDARRLLSSISVHLPMHMADDVFEVNLVDFLLLEAIRVAEPNVHGALFRERDLVLQLRGRMDDRQRDQTRAAVENLLESASLARREATRDALVELFPQLARFFGGVSYGADFHAMWLAEKRVCSPRYFARYFELQTAAGEVSERRFVLFLESTESDERLAQVIEGLGRDDLLSSLVKRLDESVDRLPIENAAVLLPAMFSLAQKFAGQPVGDAFSSPWISAWRATNWYLKRIPQEQRAERALAALERSGALSVGAVLIHLSDPADLPEERRAGFAPALNAEGLEGMKAVWLRLITDRAARGEELLSDLDLFSHLSRWAKFEGSLDVPKAWVAERIRTDAGFAAVVSRMATRGTSHTHGDRVSTSHIRFNRSTVEDFIGIEAANTRIQSIDFAAFAENQIELEKLKISLESWLGLREPDPFDL</sequence>
<dbReference type="SUPFAM" id="SSF52540">
    <property type="entry name" value="P-loop containing nucleoside triphosphate hydrolases"/>
    <property type="match status" value="1"/>
</dbReference>